<accession>A0A2I0T740</accession>
<protein>
    <submittedName>
        <fullName evidence="1">Uncharacterized protein</fullName>
    </submittedName>
</protein>
<keyword evidence="2" id="KW-1185">Reference proteome</keyword>
<organism evidence="1 2">
    <name type="scientific">Limosa lapponica baueri</name>
    <dbReference type="NCBI Taxonomy" id="1758121"/>
    <lineage>
        <taxon>Eukaryota</taxon>
        <taxon>Metazoa</taxon>
        <taxon>Chordata</taxon>
        <taxon>Craniata</taxon>
        <taxon>Vertebrata</taxon>
        <taxon>Euteleostomi</taxon>
        <taxon>Archelosauria</taxon>
        <taxon>Archosauria</taxon>
        <taxon>Dinosauria</taxon>
        <taxon>Saurischia</taxon>
        <taxon>Theropoda</taxon>
        <taxon>Coelurosauria</taxon>
        <taxon>Aves</taxon>
        <taxon>Neognathae</taxon>
        <taxon>Neoaves</taxon>
        <taxon>Charadriiformes</taxon>
        <taxon>Scolopacidae</taxon>
        <taxon>Limosa</taxon>
    </lineage>
</organism>
<evidence type="ECO:0000313" key="1">
    <source>
        <dbReference type="EMBL" id="PKU29610.1"/>
    </source>
</evidence>
<name>A0A2I0T740_LIMLA</name>
<evidence type="ECO:0000313" key="2">
    <source>
        <dbReference type="Proteomes" id="UP000233556"/>
    </source>
</evidence>
<dbReference type="EMBL" id="KZ516637">
    <property type="protein sequence ID" value="PKU29610.1"/>
    <property type="molecule type" value="Genomic_DNA"/>
</dbReference>
<dbReference type="Proteomes" id="UP000233556">
    <property type="component" value="Unassembled WGS sequence"/>
</dbReference>
<gene>
    <name evidence="1" type="ORF">llap_20086</name>
</gene>
<proteinExistence type="predicted"/>
<dbReference type="OrthoDB" id="613763at2759"/>
<sequence>MTMSRQCALVAKKANGILGCIRKSVTSRLREVILPLYSVLGQLDLLRSNAGLLYRIKESQNARTYCKLTEHNCMFLEATLKSPELILKPVLGVVVSTEWRVPWDCSSDLVAEFLLASDDSKAICVNLCVCSGEIQLKPNHSICKLRFCGLPRCSCYRISSYLQLFQEAT</sequence>
<reference evidence="2" key="2">
    <citation type="submission" date="2017-12" db="EMBL/GenBank/DDBJ databases">
        <title>Genome sequence of the Bar-tailed Godwit (Limosa lapponica baueri).</title>
        <authorList>
            <person name="Lima N.C.B."/>
            <person name="Parody-Merino A.M."/>
            <person name="Battley P.F."/>
            <person name="Fidler A.E."/>
            <person name="Prosdocimi F."/>
        </authorList>
    </citation>
    <scope>NUCLEOTIDE SEQUENCE [LARGE SCALE GENOMIC DNA]</scope>
</reference>
<dbReference type="AlphaFoldDB" id="A0A2I0T740"/>
<reference evidence="2" key="1">
    <citation type="submission" date="2017-11" db="EMBL/GenBank/DDBJ databases">
        <authorList>
            <person name="Lima N.C."/>
            <person name="Parody-Merino A.M."/>
            <person name="Battley P.F."/>
            <person name="Fidler A.E."/>
            <person name="Prosdocimi F."/>
        </authorList>
    </citation>
    <scope>NUCLEOTIDE SEQUENCE [LARGE SCALE GENOMIC DNA]</scope>
</reference>